<evidence type="ECO:0000313" key="4">
    <source>
        <dbReference type="EMBL" id="MFC5940691.1"/>
    </source>
</evidence>
<accession>A0ABW1HK56</accession>
<keyword evidence="2 4" id="KW-0012">Acyltransferase</keyword>
<evidence type="ECO:0000256" key="1">
    <source>
        <dbReference type="ARBA" id="ARBA00022679"/>
    </source>
</evidence>
<dbReference type="PROSITE" id="PS51186">
    <property type="entry name" value="GNAT"/>
    <property type="match status" value="1"/>
</dbReference>
<reference evidence="5" key="1">
    <citation type="journal article" date="2019" name="Int. J. Syst. Evol. Microbiol.">
        <title>The Global Catalogue of Microorganisms (GCM) 10K type strain sequencing project: providing services to taxonomists for standard genome sequencing and annotation.</title>
        <authorList>
            <consortium name="The Broad Institute Genomics Platform"/>
            <consortium name="The Broad Institute Genome Sequencing Center for Infectious Disease"/>
            <person name="Wu L."/>
            <person name="Ma J."/>
        </authorList>
    </citation>
    <scope>NUCLEOTIDE SEQUENCE [LARGE SCALE GENOMIC DNA]</scope>
    <source>
        <strain evidence="5">CGMCC 4.7173</strain>
    </source>
</reference>
<keyword evidence="5" id="KW-1185">Reference proteome</keyword>
<evidence type="ECO:0000313" key="5">
    <source>
        <dbReference type="Proteomes" id="UP001596207"/>
    </source>
</evidence>
<comment type="caution">
    <text evidence="4">The sequence shown here is derived from an EMBL/GenBank/DDBJ whole genome shotgun (WGS) entry which is preliminary data.</text>
</comment>
<dbReference type="RefSeq" id="WP_353900483.1">
    <property type="nucleotide sequence ID" value="NZ_CP158970.1"/>
</dbReference>
<dbReference type="InterPro" id="IPR016181">
    <property type="entry name" value="Acyl_CoA_acyltransferase"/>
</dbReference>
<evidence type="ECO:0000256" key="2">
    <source>
        <dbReference type="ARBA" id="ARBA00023315"/>
    </source>
</evidence>
<dbReference type="CDD" id="cd04301">
    <property type="entry name" value="NAT_SF"/>
    <property type="match status" value="1"/>
</dbReference>
<dbReference type="PANTHER" id="PTHR43877:SF1">
    <property type="entry name" value="ACETYLTRANSFERASE"/>
    <property type="match status" value="1"/>
</dbReference>
<proteinExistence type="predicted"/>
<evidence type="ECO:0000259" key="3">
    <source>
        <dbReference type="PROSITE" id="PS51186"/>
    </source>
</evidence>
<gene>
    <name evidence="4" type="ORF">ACFPZ4_04270</name>
</gene>
<dbReference type="InterPro" id="IPR050832">
    <property type="entry name" value="Bact_Acetyltransf"/>
</dbReference>
<keyword evidence="1 4" id="KW-0808">Transferase</keyword>
<dbReference type="PANTHER" id="PTHR43877">
    <property type="entry name" value="AMINOALKYLPHOSPHONATE N-ACETYLTRANSFERASE-RELATED-RELATED"/>
    <property type="match status" value="1"/>
</dbReference>
<name>A0ABW1HK56_9ACTN</name>
<dbReference type="EMBL" id="JBHSQQ010000012">
    <property type="protein sequence ID" value="MFC5940691.1"/>
    <property type="molecule type" value="Genomic_DNA"/>
</dbReference>
<organism evidence="4 5">
    <name type="scientific">Micromonospora harpali</name>
    <dbReference type="NCBI Taxonomy" id="1490225"/>
    <lineage>
        <taxon>Bacteria</taxon>
        <taxon>Bacillati</taxon>
        <taxon>Actinomycetota</taxon>
        <taxon>Actinomycetes</taxon>
        <taxon>Micromonosporales</taxon>
        <taxon>Micromonosporaceae</taxon>
        <taxon>Micromonospora</taxon>
    </lineage>
</organism>
<dbReference type="Gene3D" id="3.40.630.30">
    <property type="match status" value="1"/>
</dbReference>
<dbReference type="SUPFAM" id="SSF55729">
    <property type="entry name" value="Acyl-CoA N-acyltransferases (Nat)"/>
    <property type="match status" value="2"/>
</dbReference>
<protein>
    <submittedName>
        <fullName evidence="4">GNAT family N-acetyltransferase</fullName>
        <ecNumber evidence="4">2.3.-.-</ecNumber>
    </submittedName>
</protein>
<feature type="domain" description="N-acetyltransferase" evidence="3">
    <location>
        <begin position="6"/>
        <end position="150"/>
    </location>
</feature>
<dbReference type="GO" id="GO:0016746">
    <property type="term" value="F:acyltransferase activity"/>
    <property type="evidence" value="ECO:0007669"/>
    <property type="project" value="UniProtKB-KW"/>
</dbReference>
<dbReference type="Pfam" id="PF00583">
    <property type="entry name" value="Acetyltransf_1"/>
    <property type="match status" value="1"/>
</dbReference>
<dbReference type="EC" id="2.3.-.-" evidence="4"/>
<dbReference type="Proteomes" id="UP001596207">
    <property type="component" value="Unassembled WGS sequence"/>
</dbReference>
<dbReference type="InterPro" id="IPR000182">
    <property type="entry name" value="GNAT_dom"/>
</dbReference>
<sequence length="313" mass="33689">MSDPPTLVRVARPDDAPDVVALRALVHPYIVRGVASTRKMIAEPSPGENWTAFVADVDRAVVGWVSAYREGRTSTDGFGCVSLLHVHPDYRERGLGSALLTAALDHLAPLGIRRVRAWALDDALPFARRHGFIPGRELRYSALELRSVPPPPPAAPGVRLLPLADVGPEELYPAVRAAAIDEPGDVPVDAMSYQSFRYEIWDNLGLDRQASTVAVADGEVVDGKVAGGQVVAFSLVKRDGDRMWSDYTGTVPGHRGRGLARLVKTSALRRAAASGVRVAYTSNDAANAPMLAINQGLGYRPVTSQWSCLRELG</sequence>